<name>A0A813TMB1_9BILA</name>
<sequence length="1164" mass="134775">MNEIRQLCTTSLSPAKHLDEILALFHACPPQYLLPSLSLIGQSISCMSVEQLDIDIINHPLFLVIRQWSERLLQLWLINGTMNGDEYRALFYTHQLFKLLSEWLNQQDDISLDNDNQEIIRHVITNLFVDEDFINTLCKVICQLIIKETDEQYLSVTSHLSVQEDHVSPDDIHLQTNTSDDQAEQTDVLDVLFRCINSLVILFSHSILLNNPIANKCLTSCLLDCLNSPLFIQLSTKFVRQNFLQEKIHIRTIFLLFTCLDYCTLSITISTLDLLPSIRRILHIWCEIPQNSTDDISPLIIRLIRLINRLALLNRDSIIEENLCAYFVPHFENLCLTPDVVDEIISLLITLATSITGKQHLRRLGYIQHILQATKQHSNLWYPLSLLIKQRDLYQTSFCKKFIYLLTQRTLKIFQSLTTLSHESPMTSSKDQIYLMAIEWFILLRTHFLSFTMIVDELINYTKKVNLINIIVDTILSLIQDNENLSTLIDILIEVLWTVSFSTSTNIHDILQKRLDLCRWLQTNLNTSTRNICLASQAILLTLDSTNKSLNHTISNHQSSLNINNNLICIFYSDESYQELCIVLRDRLQIEFEYSVELILTSTCQSLDSLIHLIEQSSLCLFCISTQMKIDNLVHFVYHYISFQPYSIPILTIPIEHECEIEGNWLESIVTVDMQSIFKEIQRYLNQIEDNDTGILSQTSDLINVSHPHNEIKNQTLNYMICPVHNWSSDDVNEWCKSTQDSFETLKPLVMRLNGSGLVHLAEILAIEPASMYHSLNDELLQRTGTTVPITEYVSLRSELQNVFFLQVQEDHVSPDDIHLQTNTSDDQAEQTDVLDVHFRCINSLVILFSHSILLNNPIANKCLTSCLLDCLNSPLFIQLSTKFVRQNFLQEKIHIRTIFLLFTCLDYCTLSITISTLDLLPSIRRILHIWCEIPQNSTDDISPLIIRLIRLINRLALLNRDSIIEENLCAYFVPHFENLCLTPDVIDEIISLLITLATSITGKQHLRRLGYIQHILQATKQHSNLWYPLSLLIKQRDLYQTSFCKKFIYLLTQRTLKIFQSLTTLSHESPMTSSKDQIYLMAIEWFILLPIEPASMYHSLNDELLQRTGTTVPITEYVSLRSELQSLFNQPQNLYTSTNELKNINEDNYQKKDRKKSRLCTIL</sequence>
<dbReference type="Proteomes" id="UP000663845">
    <property type="component" value="Unassembled WGS sequence"/>
</dbReference>
<protein>
    <submittedName>
        <fullName evidence="1">Uncharacterized protein</fullName>
    </submittedName>
</protein>
<accession>A0A813TMB1</accession>
<organism evidence="1 2">
    <name type="scientific">Adineta steineri</name>
    <dbReference type="NCBI Taxonomy" id="433720"/>
    <lineage>
        <taxon>Eukaryota</taxon>
        <taxon>Metazoa</taxon>
        <taxon>Spiralia</taxon>
        <taxon>Gnathifera</taxon>
        <taxon>Rotifera</taxon>
        <taxon>Eurotatoria</taxon>
        <taxon>Bdelloidea</taxon>
        <taxon>Adinetida</taxon>
        <taxon>Adinetidae</taxon>
        <taxon>Adineta</taxon>
    </lineage>
</organism>
<reference evidence="1" key="1">
    <citation type="submission" date="2021-02" db="EMBL/GenBank/DDBJ databases">
        <authorList>
            <person name="Nowell W R."/>
        </authorList>
    </citation>
    <scope>NUCLEOTIDE SEQUENCE</scope>
</reference>
<proteinExistence type="predicted"/>
<evidence type="ECO:0000313" key="2">
    <source>
        <dbReference type="Proteomes" id="UP000663845"/>
    </source>
</evidence>
<gene>
    <name evidence="1" type="ORF">JYZ213_LOCUS5741</name>
</gene>
<dbReference type="EMBL" id="CAJNOG010000034">
    <property type="protein sequence ID" value="CAF0810252.1"/>
    <property type="molecule type" value="Genomic_DNA"/>
</dbReference>
<dbReference type="AlphaFoldDB" id="A0A813TMB1"/>
<evidence type="ECO:0000313" key="1">
    <source>
        <dbReference type="EMBL" id="CAF0810252.1"/>
    </source>
</evidence>
<comment type="caution">
    <text evidence="1">The sequence shown here is derived from an EMBL/GenBank/DDBJ whole genome shotgun (WGS) entry which is preliminary data.</text>
</comment>